<proteinExistence type="predicted"/>
<accession>A0A8J2KNK7</accession>
<keyword evidence="3" id="KW-0862">Zinc</keyword>
<keyword evidence="5" id="KW-0853">WD repeat</keyword>
<evidence type="ECO:0000256" key="6">
    <source>
        <dbReference type="SAM" id="MobiDB-lite"/>
    </source>
</evidence>
<keyword evidence="9" id="KW-1185">Reference proteome</keyword>
<name>A0A8J2KNK7_9HEXA</name>
<dbReference type="PANTHER" id="PTHR44080:SF1">
    <property type="entry name" value="E3 UBIQUITIN-PROTEIN LIGASE COP1"/>
    <property type="match status" value="1"/>
</dbReference>
<evidence type="ECO:0000256" key="4">
    <source>
        <dbReference type="PROSITE-ProRule" id="PRU00175"/>
    </source>
</evidence>
<comment type="caution">
    <text evidence="8">The sequence shown here is derived from an EMBL/GenBank/DDBJ whole genome shotgun (WGS) entry which is preliminary data.</text>
</comment>
<evidence type="ECO:0000256" key="1">
    <source>
        <dbReference type="ARBA" id="ARBA00022723"/>
    </source>
</evidence>
<organism evidence="8 9">
    <name type="scientific">Allacma fusca</name>
    <dbReference type="NCBI Taxonomy" id="39272"/>
    <lineage>
        <taxon>Eukaryota</taxon>
        <taxon>Metazoa</taxon>
        <taxon>Ecdysozoa</taxon>
        <taxon>Arthropoda</taxon>
        <taxon>Hexapoda</taxon>
        <taxon>Collembola</taxon>
        <taxon>Symphypleona</taxon>
        <taxon>Sminthuridae</taxon>
        <taxon>Allacma</taxon>
    </lineage>
</organism>
<dbReference type="SMART" id="SM00184">
    <property type="entry name" value="RING"/>
    <property type="match status" value="1"/>
</dbReference>
<evidence type="ECO:0000259" key="7">
    <source>
        <dbReference type="PROSITE" id="PS50089"/>
    </source>
</evidence>
<keyword evidence="2 4" id="KW-0863">Zinc-finger</keyword>
<dbReference type="Proteomes" id="UP000708208">
    <property type="component" value="Unassembled WGS sequence"/>
</dbReference>
<gene>
    <name evidence="8" type="ORF">AFUS01_LOCUS30641</name>
</gene>
<evidence type="ECO:0000256" key="5">
    <source>
        <dbReference type="PROSITE-ProRule" id="PRU00221"/>
    </source>
</evidence>
<dbReference type="GO" id="GO:0016567">
    <property type="term" value="P:protein ubiquitination"/>
    <property type="evidence" value="ECO:0007669"/>
    <property type="project" value="InterPro"/>
</dbReference>
<evidence type="ECO:0000313" key="8">
    <source>
        <dbReference type="EMBL" id="CAG7820238.1"/>
    </source>
</evidence>
<dbReference type="PANTHER" id="PTHR44080">
    <property type="entry name" value="E3 UBIQUITIN-PROTEIN LIGASE COP1"/>
    <property type="match status" value="1"/>
</dbReference>
<dbReference type="OrthoDB" id="273771at2759"/>
<dbReference type="InterPro" id="IPR017907">
    <property type="entry name" value="Znf_RING_CS"/>
</dbReference>
<dbReference type="InterPro" id="IPR042755">
    <property type="entry name" value="COP1"/>
</dbReference>
<dbReference type="Pfam" id="PF13923">
    <property type="entry name" value="zf-C3HC4_2"/>
    <property type="match status" value="1"/>
</dbReference>
<dbReference type="PROSITE" id="PS50082">
    <property type="entry name" value="WD_REPEATS_2"/>
    <property type="match status" value="1"/>
</dbReference>
<reference evidence="8" key="1">
    <citation type="submission" date="2021-06" db="EMBL/GenBank/DDBJ databases">
        <authorList>
            <person name="Hodson N. C."/>
            <person name="Mongue J. A."/>
            <person name="Jaron S. K."/>
        </authorList>
    </citation>
    <scope>NUCLEOTIDE SEQUENCE</scope>
</reference>
<feature type="region of interest" description="Disordered" evidence="6">
    <location>
        <begin position="13"/>
        <end position="55"/>
    </location>
</feature>
<dbReference type="GO" id="GO:0061630">
    <property type="term" value="F:ubiquitin protein ligase activity"/>
    <property type="evidence" value="ECO:0007669"/>
    <property type="project" value="InterPro"/>
</dbReference>
<dbReference type="GO" id="GO:0008270">
    <property type="term" value="F:zinc ion binding"/>
    <property type="evidence" value="ECO:0007669"/>
    <property type="project" value="UniProtKB-KW"/>
</dbReference>
<dbReference type="InterPro" id="IPR001841">
    <property type="entry name" value="Znf_RING"/>
</dbReference>
<protein>
    <recommendedName>
        <fullName evidence="7">RING-type domain-containing protein</fullName>
    </recommendedName>
</protein>
<dbReference type="PROSITE" id="PS50089">
    <property type="entry name" value="ZF_RING_2"/>
    <property type="match status" value="1"/>
</dbReference>
<evidence type="ECO:0000256" key="2">
    <source>
        <dbReference type="ARBA" id="ARBA00022771"/>
    </source>
</evidence>
<dbReference type="Pfam" id="PF00400">
    <property type="entry name" value="WD40"/>
    <property type="match status" value="3"/>
</dbReference>
<dbReference type="AlphaFoldDB" id="A0A8J2KNK7"/>
<dbReference type="SMART" id="SM00504">
    <property type="entry name" value="Ubox"/>
    <property type="match status" value="1"/>
</dbReference>
<dbReference type="SMART" id="SM00320">
    <property type="entry name" value="WD40"/>
    <property type="match status" value="6"/>
</dbReference>
<dbReference type="GO" id="GO:0043161">
    <property type="term" value="P:proteasome-mediated ubiquitin-dependent protein catabolic process"/>
    <property type="evidence" value="ECO:0007669"/>
    <property type="project" value="TreeGrafter"/>
</dbReference>
<evidence type="ECO:0000256" key="3">
    <source>
        <dbReference type="ARBA" id="ARBA00022833"/>
    </source>
</evidence>
<sequence length="630" mass="69884">MCFDFEIIVNEMSNPNQTNVRPSSSTDTGGTSATSQSSKSRRAAKRPHASLLNGIPDSWSEQTTLALACPICFDTFSQPQVTKCGHTFCNDCILKHIENQSRCPKCTVRLSKDDLTPNFAMNELIILGKKSKSIKLDPQGSSSLNCSSDLRDSLLSVSNLVSSFSLNDVDILMAILQRKKETLTLESEQQRKFLTVDFLKELQKIKKTAKQNLERELELINQDLQHSSAYSAARTAIKSDDGSTSVLDSSVVEGVGSGFNTQKLTSVDNDQSSLASMKKRIHVHFDELAQIYLDSRNAQLFDSRLNDAQVPSEVDSVSYESLDAFGRTLSYISRYHRLKPLQTLSYSADLLSNSNIVSSIEFDKDSEFFAIAGVTRKIKLFEYATVIGSAVDIHCPSSELTCTAKISCVAWSSYYKNYLASSDYDGCVTLWDAGTSAKTRVFNEHEKRVWSVDWSNGDPRLLASGSDDSKVRLWSTNSDRSVAVLEAKANVCCVKFCPQNTYNIAFGSADHCVHYYDFRHPRVPLGVLQGHKKAVSYVKFASHINEKNFVGLATDGNYIACGSENNSLYVFYKALPKPLFSFKFDNHRSMLDRPRTDDSTEFVSAVAWKKGSPVVVAANSQGAIKILELV</sequence>
<feature type="domain" description="RING-type" evidence="7">
    <location>
        <begin position="69"/>
        <end position="107"/>
    </location>
</feature>
<dbReference type="PROSITE" id="PS50294">
    <property type="entry name" value="WD_REPEATS_REGION"/>
    <property type="match status" value="1"/>
</dbReference>
<dbReference type="EMBL" id="CAJVCH010473668">
    <property type="protein sequence ID" value="CAG7820238.1"/>
    <property type="molecule type" value="Genomic_DNA"/>
</dbReference>
<feature type="compositionally biased region" description="Low complexity" evidence="6">
    <location>
        <begin position="21"/>
        <end position="38"/>
    </location>
</feature>
<evidence type="ECO:0000313" key="9">
    <source>
        <dbReference type="Proteomes" id="UP000708208"/>
    </source>
</evidence>
<dbReference type="InterPro" id="IPR001680">
    <property type="entry name" value="WD40_rpt"/>
</dbReference>
<dbReference type="InterPro" id="IPR003613">
    <property type="entry name" value="Ubox_domain"/>
</dbReference>
<feature type="repeat" description="WD" evidence="5">
    <location>
        <begin position="442"/>
        <end position="484"/>
    </location>
</feature>
<feature type="compositionally biased region" description="Basic residues" evidence="6">
    <location>
        <begin position="39"/>
        <end position="48"/>
    </location>
</feature>
<keyword evidence="1" id="KW-0479">Metal-binding</keyword>
<dbReference type="CDD" id="cd16504">
    <property type="entry name" value="RING-HC_COP1"/>
    <property type="match status" value="1"/>
</dbReference>
<dbReference type="PROSITE" id="PS00518">
    <property type="entry name" value="ZF_RING_1"/>
    <property type="match status" value="1"/>
</dbReference>